<sequence length="109" mass="12397">MWKGVAVAYIVGALCYFPVSIVGYYIFGNNVDDNILITLEKPTWLVAIFAMPVFDMLEAFLVKKLHFTPSFFFRLVTRRTYVAFTMAVGICVPFFGYLLGFFEGLLSPQ</sequence>
<comment type="caution">
    <text evidence="1">The sequence shown here is derived from an EMBL/GenBank/DDBJ whole genome shotgun (WGS) entry which is preliminary data.</text>
</comment>
<proteinExistence type="predicted"/>
<protein>
    <submittedName>
        <fullName evidence="1">Uncharacterized protein</fullName>
    </submittedName>
</protein>
<evidence type="ECO:0000313" key="2">
    <source>
        <dbReference type="Proteomes" id="UP001163603"/>
    </source>
</evidence>
<accession>A0ACC0XKX8</accession>
<dbReference type="EMBL" id="CM047747">
    <property type="protein sequence ID" value="KAJ0018086.1"/>
    <property type="molecule type" value="Genomic_DNA"/>
</dbReference>
<evidence type="ECO:0000313" key="1">
    <source>
        <dbReference type="EMBL" id="KAJ0018086.1"/>
    </source>
</evidence>
<reference evidence="2" key="1">
    <citation type="journal article" date="2023" name="G3 (Bethesda)">
        <title>Genome assembly and association tests identify interacting loci associated with vigor, precocity, and sex in interspecific pistachio rootstocks.</title>
        <authorList>
            <person name="Palmer W."/>
            <person name="Jacygrad E."/>
            <person name="Sagayaradj S."/>
            <person name="Cavanaugh K."/>
            <person name="Han R."/>
            <person name="Bertier L."/>
            <person name="Beede B."/>
            <person name="Kafkas S."/>
            <person name="Golino D."/>
            <person name="Preece J."/>
            <person name="Michelmore R."/>
        </authorList>
    </citation>
    <scope>NUCLEOTIDE SEQUENCE [LARGE SCALE GENOMIC DNA]</scope>
</reference>
<name>A0ACC0XKX8_9ROSI</name>
<dbReference type="Proteomes" id="UP001163603">
    <property type="component" value="Chromosome 12"/>
</dbReference>
<organism evidence="1 2">
    <name type="scientific">Pistacia integerrima</name>
    <dbReference type="NCBI Taxonomy" id="434235"/>
    <lineage>
        <taxon>Eukaryota</taxon>
        <taxon>Viridiplantae</taxon>
        <taxon>Streptophyta</taxon>
        <taxon>Embryophyta</taxon>
        <taxon>Tracheophyta</taxon>
        <taxon>Spermatophyta</taxon>
        <taxon>Magnoliopsida</taxon>
        <taxon>eudicotyledons</taxon>
        <taxon>Gunneridae</taxon>
        <taxon>Pentapetalae</taxon>
        <taxon>rosids</taxon>
        <taxon>malvids</taxon>
        <taxon>Sapindales</taxon>
        <taxon>Anacardiaceae</taxon>
        <taxon>Pistacia</taxon>
    </lineage>
</organism>
<gene>
    <name evidence="1" type="ORF">Pint_09774</name>
</gene>
<keyword evidence="2" id="KW-1185">Reference proteome</keyword>